<dbReference type="EMBL" id="FOHN01000006">
    <property type="protein sequence ID" value="SES98434.1"/>
    <property type="molecule type" value="Genomic_DNA"/>
</dbReference>
<evidence type="ECO:0008006" key="6">
    <source>
        <dbReference type="Google" id="ProtNLM"/>
    </source>
</evidence>
<accession>A0A1I0AVN8</accession>
<dbReference type="Pfam" id="PF11258">
    <property type="entry name" value="DUF3048"/>
    <property type="match status" value="1"/>
</dbReference>
<dbReference type="Proteomes" id="UP000199800">
    <property type="component" value="Unassembled WGS sequence"/>
</dbReference>
<evidence type="ECO:0000256" key="1">
    <source>
        <dbReference type="SAM" id="SignalP"/>
    </source>
</evidence>
<dbReference type="AlphaFoldDB" id="A0A1I0AVN8"/>
<dbReference type="SUPFAM" id="SSF159774">
    <property type="entry name" value="YerB-like"/>
    <property type="match status" value="1"/>
</dbReference>
<dbReference type="InterPro" id="IPR023158">
    <property type="entry name" value="YerB-like_sf"/>
</dbReference>
<gene>
    <name evidence="4" type="ORF">SAMN04487772_10659</name>
</gene>
<reference evidence="4 5" key="1">
    <citation type="submission" date="2016-10" db="EMBL/GenBank/DDBJ databases">
        <authorList>
            <person name="de Groot N.N."/>
        </authorList>
    </citation>
    <scope>NUCLEOTIDE SEQUENCE [LARGE SCALE GENOMIC DNA]</scope>
    <source>
        <strain evidence="4 5">DSM 1801</strain>
    </source>
</reference>
<protein>
    <recommendedName>
        <fullName evidence="6">DUF3048 domain-containing protein</fullName>
    </recommendedName>
</protein>
<dbReference type="Pfam" id="PF17479">
    <property type="entry name" value="DUF3048_C"/>
    <property type="match status" value="1"/>
</dbReference>
<evidence type="ECO:0000259" key="2">
    <source>
        <dbReference type="Pfam" id="PF11258"/>
    </source>
</evidence>
<dbReference type="STRING" id="29364.SAMN04487772_10659"/>
<dbReference type="InterPro" id="IPR035328">
    <property type="entry name" value="DUF3048_C"/>
</dbReference>
<dbReference type="InterPro" id="IPR021416">
    <property type="entry name" value="DUF3048_N"/>
</dbReference>
<keyword evidence="5" id="KW-1185">Reference proteome</keyword>
<evidence type="ECO:0000259" key="3">
    <source>
        <dbReference type="Pfam" id="PF17479"/>
    </source>
</evidence>
<sequence length="360" mass="40584">MKKKIRLVYMVLLAVLCLSGCRKSKTADKDAIVPVEKVTKIPDMASPSPAVKADKHKGQVRSWLTGEWVSKKLAGKRPYAIMINNIKAASPQWGTSQASILYEAVVEGGITRMMGIFQNFDSRRIGSTRSARHYFVSFADEYDAIYVHFGQTKYAAAKIKELGVNNLSGLSSLGDTVFYRDPSIKAPHNAFTSAKGVKDGTKAAGYRTKLRDKVNKFQFHARDTGIEGTSAKKVTLGYSSYTQPYFTYNEKTKKYERYQFGEKHIDKSTGKQLAFKNIIIQVVEEWDIDKNGYQTMDINNTTGEGYYITDGKAAKITWKKNEKNKERVYYDEDGKELKLNTGKTFISIFPKKRLSTLLIA</sequence>
<dbReference type="RefSeq" id="WP_092477254.1">
    <property type="nucleotide sequence ID" value="NZ_FOHN01000006.1"/>
</dbReference>
<proteinExistence type="predicted"/>
<feature type="signal peptide" evidence="1">
    <location>
        <begin position="1"/>
        <end position="24"/>
    </location>
</feature>
<feature type="domain" description="DUF3048" evidence="2">
    <location>
        <begin position="64"/>
        <end position="206"/>
    </location>
</feature>
<feature type="domain" description="DUF3048" evidence="3">
    <location>
        <begin position="235"/>
        <end position="346"/>
    </location>
</feature>
<dbReference type="Gene3D" id="3.50.90.10">
    <property type="entry name" value="YerB-like"/>
    <property type="match status" value="1"/>
</dbReference>
<name>A0A1I0AVN8_9FIRM</name>
<evidence type="ECO:0000313" key="4">
    <source>
        <dbReference type="EMBL" id="SES98434.1"/>
    </source>
</evidence>
<organism evidence="4 5">
    <name type="scientific">[Clostridium] polysaccharolyticum</name>
    <dbReference type="NCBI Taxonomy" id="29364"/>
    <lineage>
        <taxon>Bacteria</taxon>
        <taxon>Bacillati</taxon>
        <taxon>Bacillota</taxon>
        <taxon>Clostridia</taxon>
        <taxon>Lachnospirales</taxon>
        <taxon>Lachnospiraceae</taxon>
    </lineage>
</organism>
<dbReference type="OrthoDB" id="9779102at2"/>
<feature type="chain" id="PRO_5039411561" description="DUF3048 domain-containing protein" evidence="1">
    <location>
        <begin position="25"/>
        <end position="360"/>
    </location>
</feature>
<evidence type="ECO:0000313" key="5">
    <source>
        <dbReference type="Proteomes" id="UP000199800"/>
    </source>
</evidence>
<keyword evidence="1" id="KW-0732">Signal</keyword>